<reference evidence="4 5" key="1">
    <citation type="submission" date="2023-09" db="EMBL/GenBank/DDBJ databases">
        <authorList>
            <person name="Wang M."/>
        </authorList>
    </citation>
    <scope>NUCLEOTIDE SEQUENCE [LARGE SCALE GENOMIC DNA]</scope>
    <source>
        <strain evidence="4">GT-2023</strain>
        <tissue evidence="4">Liver</tissue>
    </source>
</reference>
<dbReference type="Gene3D" id="2.40.50.40">
    <property type="match status" value="1"/>
</dbReference>
<dbReference type="InterPro" id="IPR000953">
    <property type="entry name" value="Chromo/chromo_shadow_dom"/>
</dbReference>
<sequence length="117" mass="13135">MRASAPLWESVPGKEDGFELRQRKREPGDKVQDLDQKRTRVNIEIRSDTTRAEAGPPPPEVLDQPEIYTVHEILDSRRRGGRLEYLVDWEGSEVGAQTRGQASAAGSALPEICRKPQ</sequence>
<evidence type="ECO:0000256" key="1">
    <source>
        <dbReference type="ARBA" id="ARBA00004123"/>
    </source>
</evidence>
<gene>
    <name evidence="4" type="ORF">QQF64_028768</name>
</gene>
<feature type="domain" description="Chromo" evidence="3">
    <location>
        <begin position="68"/>
        <end position="91"/>
    </location>
</feature>
<evidence type="ECO:0000313" key="5">
    <source>
        <dbReference type="Proteomes" id="UP001558613"/>
    </source>
</evidence>
<dbReference type="CDD" id="cd00024">
    <property type="entry name" value="CD_CSD"/>
    <property type="match status" value="1"/>
</dbReference>
<comment type="subcellular location">
    <subcellularLocation>
        <location evidence="1">Nucleus</location>
    </subcellularLocation>
</comment>
<protein>
    <recommendedName>
        <fullName evidence="3">Chromo domain-containing protein</fullName>
    </recommendedName>
</protein>
<feature type="region of interest" description="Disordered" evidence="2">
    <location>
        <begin position="94"/>
        <end position="117"/>
    </location>
</feature>
<dbReference type="PROSITE" id="PS50013">
    <property type="entry name" value="CHROMO_2"/>
    <property type="match status" value="1"/>
</dbReference>
<feature type="compositionally biased region" description="Basic and acidic residues" evidence="2">
    <location>
        <begin position="12"/>
        <end position="36"/>
    </location>
</feature>
<name>A0ABR3N7K7_9TELE</name>
<evidence type="ECO:0000256" key="2">
    <source>
        <dbReference type="SAM" id="MobiDB-lite"/>
    </source>
</evidence>
<evidence type="ECO:0000259" key="3">
    <source>
        <dbReference type="PROSITE" id="PS50013"/>
    </source>
</evidence>
<evidence type="ECO:0000313" key="4">
    <source>
        <dbReference type="EMBL" id="KAL1272906.1"/>
    </source>
</evidence>
<dbReference type="SUPFAM" id="SSF54160">
    <property type="entry name" value="Chromo domain-like"/>
    <property type="match status" value="1"/>
</dbReference>
<keyword evidence="5" id="KW-1185">Reference proteome</keyword>
<feature type="region of interest" description="Disordered" evidence="2">
    <location>
        <begin position="44"/>
        <end position="63"/>
    </location>
</feature>
<dbReference type="InterPro" id="IPR016197">
    <property type="entry name" value="Chromo-like_dom_sf"/>
</dbReference>
<dbReference type="Proteomes" id="UP001558613">
    <property type="component" value="Unassembled WGS sequence"/>
</dbReference>
<comment type="caution">
    <text evidence="4">The sequence shown here is derived from an EMBL/GenBank/DDBJ whole genome shotgun (WGS) entry which is preliminary data.</text>
</comment>
<feature type="region of interest" description="Disordered" evidence="2">
    <location>
        <begin position="1"/>
        <end position="36"/>
    </location>
</feature>
<proteinExistence type="predicted"/>
<dbReference type="EMBL" id="JAYMGO010000006">
    <property type="protein sequence ID" value="KAL1272906.1"/>
    <property type="molecule type" value="Genomic_DNA"/>
</dbReference>
<organism evidence="4 5">
    <name type="scientific">Cirrhinus molitorella</name>
    <name type="common">mud carp</name>
    <dbReference type="NCBI Taxonomy" id="172907"/>
    <lineage>
        <taxon>Eukaryota</taxon>
        <taxon>Metazoa</taxon>
        <taxon>Chordata</taxon>
        <taxon>Craniata</taxon>
        <taxon>Vertebrata</taxon>
        <taxon>Euteleostomi</taxon>
        <taxon>Actinopterygii</taxon>
        <taxon>Neopterygii</taxon>
        <taxon>Teleostei</taxon>
        <taxon>Ostariophysi</taxon>
        <taxon>Cypriniformes</taxon>
        <taxon>Cyprinidae</taxon>
        <taxon>Labeoninae</taxon>
        <taxon>Labeonini</taxon>
        <taxon>Cirrhinus</taxon>
    </lineage>
</organism>
<accession>A0ABR3N7K7</accession>